<proteinExistence type="predicted"/>
<evidence type="ECO:0000313" key="2">
    <source>
        <dbReference type="EMBL" id="KAL1202768.1"/>
    </source>
</evidence>
<dbReference type="SUPFAM" id="SSF81901">
    <property type="entry name" value="HCP-like"/>
    <property type="match status" value="1"/>
</dbReference>
<evidence type="ECO:0000313" key="3">
    <source>
        <dbReference type="Proteomes" id="UP001558713"/>
    </source>
</evidence>
<dbReference type="InterPro" id="IPR057136">
    <property type="entry name" value="At2g35280_TPR_dom"/>
</dbReference>
<dbReference type="Proteomes" id="UP001558713">
    <property type="component" value="Unassembled WGS sequence"/>
</dbReference>
<gene>
    <name evidence="2" type="ORF">V5N11_031396</name>
</gene>
<dbReference type="AlphaFoldDB" id="A0ABD1A7H4"/>
<protein>
    <submittedName>
        <fullName evidence="2">F-box protein</fullName>
    </submittedName>
</protein>
<dbReference type="InterPro" id="IPR040338">
    <property type="entry name" value="At1g67623-like"/>
</dbReference>
<sequence length="215" mass="25444">MTPTKPLAQIESLPNDILREIISQVATSSRRDVRHFMQSSPELAKSAPDKQVYKRLNLKPFAKNPLWALNNYTQLMERCLESGNMEAHYIKGIQQYFQHNNTNIGLEHLKKSADGLYADSIYLYGIIMTCRGQLEEGRTYLDKLEWKKNTARGDRCWRHIKRSLRGMTFLRKRRYLTTIRNNKPTRLCNLNDMDTRCHKCYYYKQMLKFVNVRTT</sequence>
<dbReference type="PANTHER" id="PTHR33784:SF42">
    <property type="entry name" value="F-BOX DOMAIN-CONTAINING PROTEIN"/>
    <property type="match status" value="1"/>
</dbReference>
<keyword evidence="3" id="KW-1185">Reference proteome</keyword>
<feature type="domain" description="At2g35280-like TPR" evidence="1">
    <location>
        <begin position="66"/>
        <end position="163"/>
    </location>
</feature>
<accession>A0ABD1A7H4</accession>
<comment type="caution">
    <text evidence="2">The sequence shown here is derived from an EMBL/GenBank/DDBJ whole genome shotgun (WGS) entry which is preliminary data.</text>
</comment>
<evidence type="ECO:0000259" key="1">
    <source>
        <dbReference type="Pfam" id="PF23310"/>
    </source>
</evidence>
<reference evidence="2 3" key="1">
    <citation type="submission" date="2024-04" db="EMBL/GenBank/DDBJ databases">
        <title>Genome assembly C_amara_ONT_v2.</title>
        <authorList>
            <person name="Yant L."/>
            <person name="Moore C."/>
            <person name="Slenker M."/>
        </authorList>
    </citation>
    <scope>NUCLEOTIDE SEQUENCE [LARGE SCALE GENOMIC DNA]</scope>
    <source>
        <tissue evidence="2">Leaf</tissue>
    </source>
</reference>
<name>A0ABD1A7H4_CARAN</name>
<organism evidence="2 3">
    <name type="scientific">Cardamine amara subsp. amara</name>
    <dbReference type="NCBI Taxonomy" id="228776"/>
    <lineage>
        <taxon>Eukaryota</taxon>
        <taxon>Viridiplantae</taxon>
        <taxon>Streptophyta</taxon>
        <taxon>Embryophyta</taxon>
        <taxon>Tracheophyta</taxon>
        <taxon>Spermatophyta</taxon>
        <taxon>Magnoliopsida</taxon>
        <taxon>eudicotyledons</taxon>
        <taxon>Gunneridae</taxon>
        <taxon>Pentapetalae</taxon>
        <taxon>rosids</taxon>
        <taxon>malvids</taxon>
        <taxon>Brassicales</taxon>
        <taxon>Brassicaceae</taxon>
        <taxon>Cardamineae</taxon>
        <taxon>Cardamine</taxon>
    </lineage>
</organism>
<dbReference type="EMBL" id="JBANAX010000570">
    <property type="protein sequence ID" value="KAL1202768.1"/>
    <property type="molecule type" value="Genomic_DNA"/>
</dbReference>
<dbReference type="PANTHER" id="PTHR33784">
    <property type="entry name" value="OS05G0482100 PROTEIN"/>
    <property type="match status" value="1"/>
</dbReference>
<dbReference type="Pfam" id="PF23310">
    <property type="entry name" value="TPR_27"/>
    <property type="match status" value="1"/>
</dbReference>